<dbReference type="InterPro" id="IPR039331">
    <property type="entry name" value="PAPs-like"/>
</dbReference>
<comment type="similarity">
    <text evidence="4">Belongs to the metallophosphoesterase superfamily. Purple acid phosphatase family.</text>
</comment>
<keyword evidence="9" id="KW-1185">Reference proteome</keyword>
<evidence type="ECO:0000313" key="8">
    <source>
        <dbReference type="EMBL" id="OQS01825.1"/>
    </source>
</evidence>
<comment type="catalytic activity">
    <reaction evidence="4">
        <text>a phosphate monoester + H2O = an alcohol + phosphate</text>
        <dbReference type="Rhea" id="RHEA:15017"/>
        <dbReference type="ChEBI" id="CHEBI:15377"/>
        <dbReference type="ChEBI" id="CHEBI:30879"/>
        <dbReference type="ChEBI" id="CHEBI:43474"/>
        <dbReference type="ChEBI" id="CHEBI:67140"/>
        <dbReference type="EC" id="3.1.3.2"/>
    </reaction>
</comment>
<evidence type="ECO:0000259" key="5">
    <source>
        <dbReference type="Pfam" id="PF00149"/>
    </source>
</evidence>
<dbReference type="PANTHER" id="PTHR22953:SF153">
    <property type="entry name" value="PURPLE ACID PHOSPHATASE"/>
    <property type="match status" value="1"/>
</dbReference>
<evidence type="ECO:0000256" key="2">
    <source>
        <dbReference type="ARBA" id="ARBA00022801"/>
    </source>
</evidence>
<accession>A0A1V9ZUZ6</accession>
<keyword evidence="1" id="KW-0732">Signal</keyword>
<organism evidence="8 9">
    <name type="scientific">Thraustotheca clavata</name>
    <dbReference type="NCBI Taxonomy" id="74557"/>
    <lineage>
        <taxon>Eukaryota</taxon>
        <taxon>Sar</taxon>
        <taxon>Stramenopiles</taxon>
        <taxon>Oomycota</taxon>
        <taxon>Saprolegniomycetes</taxon>
        <taxon>Saprolegniales</taxon>
        <taxon>Achlyaceae</taxon>
        <taxon>Thraustotheca</taxon>
    </lineage>
</organism>
<dbReference type="InterPro" id="IPR029052">
    <property type="entry name" value="Metallo-depent_PP-like"/>
</dbReference>
<dbReference type="Pfam" id="PF00149">
    <property type="entry name" value="Metallophos"/>
    <property type="match status" value="2"/>
</dbReference>
<dbReference type="InterPro" id="IPR025733">
    <property type="entry name" value="PAPs_C"/>
</dbReference>
<dbReference type="InterPro" id="IPR015914">
    <property type="entry name" value="PAPs_N"/>
</dbReference>
<dbReference type="EC" id="3.1.3.2" evidence="4"/>
<dbReference type="CDD" id="cd00839">
    <property type="entry name" value="MPP_PAPs"/>
    <property type="match status" value="1"/>
</dbReference>
<dbReference type="Pfam" id="PF14008">
    <property type="entry name" value="Metallophos_C"/>
    <property type="match status" value="1"/>
</dbReference>
<feature type="domain" description="Purple acid phosphatase C-terminal" evidence="6">
    <location>
        <begin position="397"/>
        <end position="456"/>
    </location>
</feature>
<dbReference type="AlphaFoldDB" id="A0A1V9ZUZ6"/>
<dbReference type="InterPro" id="IPR008963">
    <property type="entry name" value="Purple_acid_Pase-like_N"/>
</dbReference>
<gene>
    <name evidence="8" type="ORF">THRCLA_05725</name>
</gene>
<keyword evidence="2 4" id="KW-0378">Hydrolase</keyword>
<evidence type="ECO:0000313" key="9">
    <source>
        <dbReference type="Proteomes" id="UP000243217"/>
    </source>
</evidence>
<dbReference type="EMBL" id="JNBS01001419">
    <property type="protein sequence ID" value="OQS01825.1"/>
    <property type="molecule type" value="Genomic_DNA"/>
</dbReference>
<dbReference type="SUPFAM" id="SSF49363">
    <property type="entry name" value="Purple acid phosphatase, N-terminal domain"/>
    <property type="match status" value="2"/>
</dbReference>
<feature type="non-terminal residue" evidence="8">
    <location>
        <position position="1"/>
    </location>
</feature>
<dbReference type="STRING" id="74557.A0A1V9ZUZ6"/>
<dbReference type="InterPro" id="IPR004843">
    <property type="entry name" value="Calcineurin-like_PHP"/>
</dbReference>
<protein>
    <recommendedName>
        <fullName evidence="4">Purple acid phosphatase</fullName>
        <ecNumber evidence="4">3.1.3.2</ecNumber>
    </recommendedName>
</protein>
<feature type="domain" description="Calcineurin-like phosphoesterase" evidence="5">
    <location>
        <begin position="596"/>
        <end position="844"/>
    </location>
</feature>
<dbReference type="PANTHER" id="PTHR22953">
    <property type="entry name" value="ACID PHOSPHATASE RELATED"/>
    <property type="match status" value="1"/>
</dbReference>
<dbReference type="Gene3D" id="2.60.40.380">
    <property type="entry name" value="Purple acid phosphatase-like, N-terminal"/>
    <property type="match status" value="2"/>
</dbReference>
<evidence type="ECO:0000259" key="6">
    <source>
        <dbReference type="Pfam" id="PF14008"/>
    </source>
</evidence>
<dbReference type="Proteomes" id="UP000243217">
    <property type="component" value="Unassembled WGS sequence"/>
</dbReference>
<dbReference type="Pfam" id="PF16656">
    <property type="entry name" value="Pur_ac_phosph_N"/>
    <property type="match status" value="1"/>
</dbReference>
<dbReference type="Gene3D" id="3.60.21.10">
    <property type="match status" value="3"/>
</dbReference>
<evidence type="ECO:0000256" key="4">
    <source>
        <dbReference type="RuleBase" id="RU361203"/>
    </source>
</evidence>
<dbReference type="OrthoDB" id="45007at2759"/>
<evidence type="ECO:0000256" key="1">
    <source>
        <dbReference type="ARBA" id="ARBA00022729"/>
    </source>
</evidence>
<dbReference type="InterPro" id="IPR041792">
    <property type="entry name" value="MPP_PAP"/>
</dbReference>
<dbReference type="GO" id="GO:0003993">
    <property type="term" value="F:acid phosphatase activity"/>
    <property type="evidence" value="ECO:0007669"/>
    <property type="project" value="UniProtKB-EC"/>
</dbReference>
<name>A0A1V9ZUZ6_9STRA</name>
<reference evidence="8 9" key="1">
    <citation type="journal article" date="2014" name="Genome Biol. Evol.">
        <title>The secreted proteins of Achlya hypogyna and Thraustotheca clavata identify the ancestral oomycete secretome and reveal gene acquisitions by horizontal gene transfer.</title>
        <authorList>
            <person name="Misner I."/>
            <person name="Blouin N."/>
            <person name="Leonard G."/>
            <person name="Richards T.A."/>
            <person name="Lane C.E."/>
        </authorList>
    </citation>
    <scope>NUCLEOTIDE SEQUENCE [LARGE SCALE GENOMIC DNA]</scope>
    <source>
        <strain evidence="8 9">ATCC 34112</strain>
    </source>
</reference>
<comment type="caution">
    <text evidence="8">The sequence shown here is derived from an EMBL/GenBank/DDBJ whole genome shotgun (WGS) entry which is preliminary data.</text>
</comment>
<proteinExistence type="inferred from homology"/>
<keyword evidence="3" id="KW-0325">Glycoprotein</keyword>
<evidence type="ECO:0000259" key="7">
    <source>
        <dbReference type="Pfam" id="PF16656"/>
    </source>
</evidence>
<feature type="domain" description="Purple acid phosphatase N-terminal" evidence="7">
    <location>
        <begin position="496"/>
        <end position="577"/>
    </location>
</feature>
<sequence>SLSNLLPTQNMQPSKCLASLALMAFASASVTQVHVGLSSEAVGCKDGVSVTFASDTTSPLEVKYGAGATDKSATTTLSHYDIKSPNYTYSSPTFHTAMLCNLQPSTQYNYAVQDFSGSFKSIPAANKKTVLSVVGDVGMDVVGDTINNILSDLKGTTPDAIIIAGDWAYANGCHKDWDKWMEATQAMFSKVPMLGINGNHEVIEDGGVVYDHPECLAEMYTGYINRIVTPISADASKDLRTWYSKNIGNIHAIFLDDYTGIIGANNIGSDYWLQHRNQQLDFLKKDLASVDRTQTPYVIVFKHNAYYNSWVKHQCQCSPVKFEIDDPESCWKGNYYMNSTTNGGKLGNTRNEPHCGLQAKFEDLYMQYGVDVVMAGHVHCYERTAPIYKNKINPDGVTYITVGTGGHGLYQGAISPIPEWSKSMSDSYYGMSRVIADDDKITIHFRANSETTNLFDSVEVPRLHSQFCLAIQTMQISKCLAGLSFLSVVAAKVTQVHVGLSGEAVNCKDGVSVTFASDSAAPLQVQYGASSTDQVATTTVNTYKVENPKYKYQSPNLHTAKLCNLKPNTNYSYKVQEYIGTFKTIPAANKKTVLSVVGDVGIEEIQKTITNLGSELKGTTPDAVIIAGDWAYANGCHEDWDKWLEATQPLFSKTPLLGITGNHEIIEGDGVKYDRPECVAEMYSAYSNRIITPITDDANKDHRTWYSKNIGNIHAVFLDDYTGILGEGNIGSDYWKQHRQAQVDWLSSDLAAVNRADTPYVIVFKHNPYYNSWGKHQCQCSPVKFEIDNSEACWYGNYYMNSTSNGGKLGDVRDEPHCANQAKFEDLYQKYNVDAVMAGHVHAYERTAPIYKNKATEGAATYFTVGTGGHGLYQGAISPMPTWSRATSSSLYGASRVVADNDKLTIYFRANGETNNVFDSVEIPRRTKPSC</sequence>
<evidence type="ECO:0000256" key="3">
    <source>
        <dbReference type="ARBA" id="ARBA00023180"/>
    </source>
</evidence>
<dbReference type="SUPFAM" id="SSF56300">
    <property type="entry name" value="Metallo-dependent phosphatases"/>
    <property type="match status" value="2"/>
</dbReference>
<feature type="domain" description="Calcineurin-like phosphoesterase" evidence="5">
    <location>
        <begin position="134"/>
        <end position="381"/>
    </location>
</feature>
<dbReference type="GO" id="GO:0046872">
    <property type="term" value="F:metal ion binding"/>
    <property type="evidence" value="ECO:0007669"/>
    <property type="project" value="InterPro"/>
</dbReference>